<feature type="transmembrane region" description="Helical" evidence="2">
    <location>
        <begin position="34"/>
        <end position="52"/>
    </location>
</feature>
<keyword evidence="4" id="KW-0482">Metalloprotease</keyword>
<evidence type="ECO:0000313" key="4">
    <source>
        <dbReference type="EMBL" id="MDL5043490.1"/>
    </source>
</evidence>
<feature type="transmembrane region" description="Helical" evidence="2">
    <location>
        <begin position="136"/>
        <end position="153"/>
    </location>
</feature>
<name>A0ABT7LS65_9STRE</name>
<feature type="transmembrane region" description="Helical" evidence="2">
    <location>
        <begin position="98"/>
        <end position="116"/>
    </location>
</feature>
<dbReference type="Pfam" id="PF02517">
    <property type="entry name" value="Rce1-like"/>
    <property type="match status" value="1"/>
</dbReference>
<feature type="transmembrane region" description="Helical" evidence="2">
    <location>
        <begin position="187"/>
        <end position="204"/>
    </location>
</feature>
<dbReference type="GO" id="GO:0008237">
    <property type="term" value="F:metallopeptidase activity"/>
    <property type="evidence" value="ECO:0007669"/>
    <property type="project" value="UniProtKB-KW"/>
</dbReference>
<keyword evidence="5" id="KW-1185">Reference proteome</keyword>
<keyword evidence="4" id="KW-0645">Protease</keyword>
<gene>
    <name evidence="4" type="ORF">QRD39_05110</name>
</gene>
<dbReference type="EMBL" id="JASUZV010000006">
    <property type="protein sequence ID" value="MDL5043490.1"/>
    <property type="molecule type" value="Genomic_DNA"/>
</dbReference>
<keyword evidence="2" id="KW-0812">Transmembrane</keyword>
<reference evidence="4 5" key="1">
    <citation type="submission" date="2023-06" db="EMBL/GenBank/DDBJ databases">
        <title>A potential novel species of Streptococcus isolated from human milk sample.</title>
        <authorList>
            <person name="Nguyen H.V."/>
            <person name="Trinh A.T.V."/>
            <person name="Hoang A.T.L."/>
            <person name="Bui L.N.H."/>
            <person name="Tran Q.T.L."/>
            <person name="Trinh T."/>
        </authorList>
    </citation>
    <scope>NUCLEOTIDE SEQUENCE [LARGE SCALE GENOMIC DNA]</scope>
    <source>
        <strain evidence="4 5">VTCC 12812</strain>
    </source>
</reference>
<dbReference type="Proteomes" id="UP001529255">
    <property type="component" value="Unassembled WGS sequence"/>
</dbReference>
<accession>A0ABT7LS65</accession>
<keyword evidence="4" id="KW-0378">Hydrolase</keyword>
<feature type="domain" description="CAAX prenyl protease 2/Lysostaphin resistance protein A-like" evidence="3">
    <location>
        <begin position="99"/>
        <end position="199"/>
    </location>
</feature>
<dbReference type="PANTHER" id="PTHR36435:SF1">
    <property type="entry name" value="CAAX AMINO TERMINAL PROTEASE FAMILY PROTEIN"/>
    <property type="match status" value="1"/>
</dbReference>
<dbReference type="RefSeq" id="WP_285955879.1">
    <property type="nucleotide sequence ID" value="NZ_JASUZV010000006.1"/>
</dbReference>
<comment type="caution">
    <text evidence="4">The sequence shown here is derived from an EMBL/GenBank/DDBJ whole genome shotgun (WGS) entry which is preliminary data.</text>
</comment>
<dbReference type="InterPro" id="IPR052710">
    <property type="entry name" value="CAAX_protease"/>
</dbReference>
<protein>
    <submittedName>
        <fullName evidence="4">CPBP family intramembrane metalloprotease</fullName>
        <ecNumber evidence="4">3.4.-.-</ecNumber>
    </submittedName>
</protein>
<keyword evidence="2" id="KW-1133">Transmembrane helix</keyword>
<evidence type="ECO:0000259" key="3">
    <source>
        <dbReference type="Pfam" id="PF02517"/>
    </source>
</evidence>
<evidence type="ECO:0000256" key="2">
    <source>
        <dbReference type="SAM" id="Phobius"/>
    </source>
</evidence>
<evidence type="ECO:0000256" key="1">
    <source>
        <dbReference type="ARBA" id="ARBA00009067"/>
    </source>
</evidence>
<proteinExistence type="inferred from homology"/>
<comment type="similarity">
    <text evidence="1">Belongs to the UPF0177 family.</text>
</comment>
<feature type="transmembrane region" description="Helical" evidence="2">
    <location>
        <begin position="165"/>
        <end position="182"/>
    </location>
</feature>
<feature type="transmembrane region" description="Helical" evidence="2">
    <location>
        <begin position="216"/>
        <end position="233"/>
    </location>
</feature>
<feature type="transmembrane region" description="Helical" evidence="2">
    <location>
        <begin position="73"/>
        <end position="92"/>
    </location>
</feature>
<dbReference type="PANTHER" id="PTHR36435">
    <property type="entry name" value="SLR1288 PROTEIN"/>
    <property type="match status" value="1"/>
</dbReference>
<dbReference type="InterPro" id="IPR003675">
    <property type="entry name" value="Rce1/LyrA-like_dom"/>
</dbReference>
<evidence type="ECO:0000313" key="5">
    <source>
        <dbReference type="Proteomes" id="UP001529255"/>
    </source>
</evidence>
<dbReference type="EC" id="3.4.-.-" evidence="4"/>
<organism evidence="4 5">
    <name type="scientific">Streptococcus raffinosi</name>
    <dbReference type="NCBI Taxonomy" id="3053355"/>
    <lineage>
        <taxon>Bacteria</taxon>
        <taxon>Bacillati</taxon>
        <taxon>Bacillota</taxon>
        <taxon>Bacilli</taxon>
        <taxon>Lactobacillales</taxon>
        <taxon>Streptococcaceae</taxon>
        <taxon>Streptococcus</taxon>
    </lineage>
</organism>
<keyword evidence="2" id="KW-0472">Membrane</keyword>
<sequence>MTKKEVRTLLLLGITIIFANLALRLILRPLPENLAYLIKTLVLGCGCYFLVHRRLGLKIKSTQKIGLAETLRVCWLIILADCIYISGGALGISKAPHMIGTALIVALGAGFFEEYVFRGLFLKLAFQDGIRSSKQILGAVLLSALFFGLAHLGNLTHQPLDATLFQVYYASAIGIFFAAIYLRTGSLWWTIILHFLVDFTSVLMSQSTQAAPATSIWHFILWLPLIAIGLFLIRPKKLDAIRRLSN</sequence>